<evidence type="ECO:0000313" key="3">
    <source>
        <dbReference type="Proteomes" id="UP000048949"/>
    </source>
</evidence>
<protein>
    <recommendedName>
        <fullName evidence="4">DUF2155 domain-containing protein</fullName>
    </recommendedName>
</protein>
<evidence type="ECO:0000313" key="2">
    <source>
        <dbReference type="EMBL" id="CRK76581.1"/>
    </source>
</evidence>
<dbReference type="EMBL" id="CVQV01000023">
    <property type="protein sequence ID" value="CRK76581.1"/>
    <property type="molecule type" value="Genomic_DNA"/>
</dbReference>
<evidence type="ECO:0000256" key="1">
    <source>
        <dbReference type="SAM" id="SignalP"/>
    </source>
</evidence>
<evidence type="ECO:0008006" key="4">
    <source>
        <dbReference type="Google" id="ProtNLM"/>
    </source>
</evidence>
<organism evidence="2 3">
    <name type="scientific">Nereida ignava</name>
    <dbReference type="NCBI Taxonomy" id="282199"/>
    <lineage>
        <taxon>Bacteria</taxon>
        <taxon>Pseudomonadati</taxon>
        <taxon>Pseudomonadota</taxon>
        <taxon>Alphaproteobacteria</taxon>
        <taxon>Rhodobacterales</taxon>
        <taxon>Roseobacteraceae</taxon>
        <taxon>Nereida</taxon>
    </lineage>
</organism>
<dbReference type="AlphaFoldDB" id="A0A0U1NPA6"/>
<feature type="chain" id="PRO_5006712191" description="DUF2155 domain-containing protein" evidence="1">
    <location>
        <begin position="23"/>
        <end position="120"/>
    </location>
</feature>
<keyword evidence="3" id="KW-1185">Reference proteome</keyword>
<reference evidence="2 3" key="1">
    <citation type="submission" date="2015-04" db="EMBL/GenBank/DDBJ databases">
        <authorList>
            <person name="Syromyatnikov M.Y."/>
            <person name="Popov V.N."/>
        </authorList>
    </citation>
    <scope>NUCLEOTIDE SEQUENCE [LARGE SCALE GENOMIC DNA]</scope>
    <source>
        <strain evidence="2 3">CECT 5292</strain>
    </source>
</reference>
<dbReference type="OrthoDB" id="9810376at2"/>
<name>A0A0U1NPA6_9RHOB</name>
<dbReference type="STRING" id="282199.GCA_001049735_02645"/>
<dbReference type="RefSeq" id="WP_048599981.1">
    <property type="nucleotide sequence ID" value="NZ_CVPC01000023.1"/>
</dbReference>
<gene>
    <name evidence="2" type="ORF">NIG5292_02646</name>
</gene>
<feature type="signal peptide" evidence="1">
    <location>
        <begin position="1"/>
        <end position="22"/>
    </location>
</feature>
<proteinExistence type="predicted"/>
<accession>A0A0U1NPA6</accession>
<dbReference type="Pfam" id="PF09923">
    <property type="entry name" value="DUF2155"/>
    <property type="match status" value="1"/>
</dbReference>
<dbReference type="Proteomes" id="UP000048949">
    <property type="component" value="Unassembled WGS sequence"/>
</dbReference>
<keyword evidence="1" id="KW-0732">Signal</keyword>
<dbReference type="InterPro" id="IPR019225">
    <property type="entry name" value="DUF2155"/>
</dbReference>
<sequence length="120" mass="12871">MTVVWRSFVALFLSASASFAQSAETATGGTLRVLDKTNGTVSDFDLASGQSAQKGLISVQLRECRYPTSNPTGDAFALITVRAQGANDPVFDGWMIASAPALNALEHPRYDVWVLRCKTS</sequence>